<reference evidence="8 9" key="1">
    <citation type="submission" date="2022-05" db="EMBL/GenBank/DDBJ databases">
        <authorList>
            <consortium name="Genoscope - CEA"/>
            <person name="William W."/>
        </authorList>
    </citation>
    <scope>NUCLEOTIDE SEQUENCE [LARGE SCALE GENOMIC DNA]</scope>
</reference>
<evidence type="ECO:0000256" key="2">
    <source>
        <dbReference type="ARBA" id="ARBA00008670"/>
    </source>
</evidence>
<keyword evidence="4" id="KW-0472">Membrane</keyword>
<dbReference type="InterPro" id="IPR006052">
    <property type="entry name" value="TNF_dom"/>
</dbReference>
<protein>
    <recommendedName>
        <fullName evidence="7">THD domain-containing protein</fullName>
    </recommendedName>
</protein>
<evidence type="ECO:0000313" key="9">
    <source>
        <dbReference type="Proteomes" id="UP001159427"/>
    </source>
</evidence>
<sequence>MMKFVFMLSLICACLYSSRAGSTTQKQKICASRGVPININVQGKGGVKGEKGEKGDTGTKGDKGIPCQCSLQDPKKPSAHIEAVNKGPVWYPANTVIKDWSVSAPYSYLAGGMTYQDGKLTVPTPGRYYIYAQIYYHNNGRVFVKVNNKPITMMQPPISVNHHGSLYAGGVFNLKAGDVIALTSYHYPDRNGAKIYMYTHHSYFGAFLI</sequence>
<dbReference type="Pfam" id="PF00229">
    <property type="entry name" value="TNF"/>
    <property type="match status" value="1"/>
</dbReference>
<dbReference type="SUPFAM" id="SSF49842">
    <property type="entry name" value="TNF-like"/>
    <property type="match status" value="1"/>
</dbReference>
<evidence type="ECO:0000259" key="7">
    <source>
        <dbReference type="PROSITE" id="PS50049"/>
    </source>
</evidence>
<dbReference type="Gene3D" id="2.60.120.40">
    <property type="match status" value="1"/>
</dbReference>
<evidence type="ECO:0000313" key="8">
    <source>
        <dbReference type="EMBL" id="CAH3023905.1"/>
    </source>
</evidence>
<name>A0ABN8M6S0_9CNID</name>
<feature type="signal peptide" evidence="6">
    <location>
        <begin position="1"/>
        <end position="20"/>
    </location>
</feature>
<dbReference type="PROSITE" id="PS50049">
    <property type="entry name" value="THD_2"/>
    <property type="match status" value="1"/>
</dbReference>
<comment type="caution">
    <text evidence="8">The sequence shown here is derived from an EMBL/GenBank/DDBJ whole genome shotgun (WGS) entry which is preliminary data.</text>
</comment>
<feature type="compositionally biased region" description="Basic and acidic residues" evidence="5">
    <location>
        <begin position="47"/>
        <end position="63"/>
    </location>
</feature>
<evidence type="ECO:0000256" key="1">
    <source>
        <dbReference type="ARBA" id="ARBA00004370"/>
    </source>
</evidence>
<gene>
    <name evidence="8" type="ORF">PEVE_00020930</name>
</gene>
<comment type="subcellular location">
    <subcellularLocation>
        <location evidence="1">Membrane</location>
    </subcellularLocation>
</comment>
<proteinExistence type="inferred from homology"/>
<keyword evidence="6" id="KW-0732">Signal</keyword>
<evidence type="ECO:0000256" key="3">
    <source>
        <dbReference type="ARBA" id="ARBA00022514"/>
    </source>
</evidence>
<evidence type="ECO:0000256" key="6">
    <source>
        <dbReference type="SAM" id="SignalP"/>
    </source>
</evidence>
<feature type="chain" id="PRO_5045596039" description="THD domain-containing protein" evidence="6">
    <location>
        <begin position="21"/>
        <end position="209"/>
    </location>
</feature>
<accession>A0ABN8M6S0</accession>
<feature type="domain" description="THD" evidence="7">
    <location>
        <begin position="77"/>
        <end position="209"/>
    </location>
</feature>
<dbReference type="Proteomes" id="UP001159427">
    <property type="component" value="Unassembled WGS sequence"/>
</dbReference>
<dbReference type="InterPro" id="IPR008983">
    <property type="entry name" value="Tumour_necrosis_fac-like_dom"/>
</dbReference>
<dbReference type="SMART" id="SM00207">
    <property type="entry name" value="TNF"/>
    <property type="match status" value="1"/>
</dbReference>
<organism evidence="8 9">
    <name type="scientific">Porites evermanni</name>
    <dbReference type="NCBI Taxonomy" id="104178"/>
    <lineage>
        <taxon>Eukaryota</taxon>
        <taxon>Metazoa</taxon>
        <taxon>Cnidaria</taxon>
        <taxon>Anthozoa</taxon>
        <taxon>Hexacorallia</taxon>
        <taxon>Scleractinia</taxon>
        <taxon>Fungiina</taxon>
        <taxon>Poritidae</taxon>
        <taxon>Porites</taxon>
    </lineage>
</organism>
<evidence type="ECO:0000256" key="5">
    <source>
        <dbReference type="SAM" id="MobiDB-lite"/>
    </source>
</evidence>
<dbReference type="EMBL" id="CALNXI010000280">
    <property type="protein sequence ID" value="CAH3023905.1"/>
    <property type="molecule type" value="Genomic_DNA"/>
</dbReference>
<dbReference type="PANTHER" id="PTHR11471:SF13">
    <property type="entry name" value="TNF FAMILY PROFILE DOMAIN-CONTAINING PROTEIN"/>
    <property type="match status" value="1"/>
</dbReference>
<comment type="similarity">
    <text evidence="2">Belongs to the tumor necrosis factor family.</text>
</comment>
<feature type="region of interest" description="Disordered" evidence="5">
    <location>
        <begin position="42"/>
        <end position="64"/>
    </location>
</feature>
<keyword evidence="9" id="KW-1185">Reference proteome</keyword>
<dbReference type="PANTHER" id="PTHR11471">
    <property type="entry name" value="TUMOR NECROSIS FACTOR FAMILY MEMBER"/>
    <property type="match status" value="1"/>
</dbReference>
<evidence type="ECO:0000256" key="4">
    <source>
        <dbReference type="ARBA" id="ARBA00023136"/>
    </source>
</evidence>
<keyword evidence="3" id="KW-0202">Cytokine</keyword>